<reference evidence="1 2" key="1">
    <citation type="submission" date="2021-08" db="EMBL/GenBank/DDBJ databases">
        <title>Streptomyces sp. PTM05 isolated from lichen.</title>
        <authorList>
            <person name="Somphong A."/>
            <person name="Phongsopitanun W."/>
            <person name="Tanasupawat S."/>
        </authorList>
    </citation>
    <scope>NUCLEOTIDE SEQUENCE [LARGE SCALE GENOMIC DNA]</scope>
    <source>
        <strain evidence="1 2">Ptm05</strain>
    </source>
</reference>
<accession>A0ABS7QL84</accession>
<keyword evidence="2" id="KW-1185">Reference proteome</keyword>
<sequence>MTGIPALEMDALWEEFHTVVNMTSAELSAWLRTDASGERTEPPPEDLRPELGERVVEILAKRRTDLTDADVATMYEVVDTVRRERGDDAELEPRAGDPAWRHRLMSVGHDPLVSERKVT</sequence>
<gene>
    <name evidence="1" type="ORF">K7472_01030</name>
</gene>
<dbReference type="EMBL" id="JAINVZ010000001">
    <property type="protein sequence ID" value="MBY8883429.1"/>
    <property type="molecule type" value="Genomic_DNA"/>
</dbReference>
<evidence type="ECO:0000313" key="2">
    <source>
        <dbReference type="Proteomes" id="UP001198565"/>
    </source>
</evidence>
<dbReference type="PANTHER" id="PTHR40630:SF1">
    <property type="entry name" value="DNA-BINDING PROTEIN"/>
    <property type="match status" value="1"/>
</dbReference>
<dbReference type="PANTHER" id="PTHR40630">
    <property type="entry name" value="POSSIBLE DNA-BINDING PROTEIN"/>
    <property type="match status" value="1"/>
</dbReference>
<dbReference type="Pfam" id="PF11338">
    <property type="entry name" value="DUF3140"/>
    <property type="match status" value="1"/>
</dbReference>
<protein>
    <submittedName>
        <fullName evidence="1">DUF3140 domain-containing protein</fullName>
    </submittedName>
</protein>
<dbReference type="RefSeq" id="WP_222973023.1">
    <property type="nucleotide sequence ID" value="NZ_JAINVZ010000001.1"/>
</dbReference>
<name>A0ABS7QL84_9ACTN</name>
<proteinExistence type="predicted"/>
<dbReference type="InterPro" id="IPR021487">
    <property type="entry name" value="DUF3140"/>
</dbReference>
<organism evidence="1 2">
    <name type="scientific">Streptantibioticus parmotrematis</name>
    <dbReference type="NCBI Taxonomy" id="2873249"/>
    <lineage>
        <taxon>Bacteria</taxon>
        <taxon>Bacillati</taxon>
        <taxon>Actinomycetota</taxon>
        <taxon>Actinomycetes</taxon>
        <taxon>Kitasatosporales</taxon>
        <taxon>Streptomycetaceae</taxon>
        <taxon>Streptantibioticus</taxon>
    </lineage>
</organism>
<dbReference type="Proteomes" id="UP001198565">
    <property type="component" value="Unassembled WGS sequence"/>
</dbReference>
<evidence type="ECO:0000313" key="1">
    <source>
        <dbReference type="EMBL" id="MBY8883429.1"/>
    </source>
</evidence>
<comment type="caution">
    <text evidence="1">The sequence shown here is derived from an EMBL/GenBank/DDBJ whole genome shotgun (WGS) entry which is preliminary data.</text>
</comment>